<evidence type="ECO:0008006" key="3">
    <source>
        <dbReference type="Google" id="ProtNLM"/>
    </source>
</evidence>
<protein>
    <recommendedName>
        <fullName evidence="3">DUF1822 domain-containing protein</fullName>
    </recommendedName>
</protein>
<evidence type="ECO:0000313" key="2">
    <source>
        <dbReference type="Proteomes" id="UP000010366"/>
    </source>
</evidence>
<organism evidence="1 2">
    <name type="scientific">Chamaesiphon minutus (strain ATCC 27169 / PCC 6605)</name>
    <dbReference type="NCBI Taxonomy" id="1173020"/>
    <lineage>
        <taxon>Bacteria</taxon>
        <taxon>Bacillati</taxon>
        <taxon>Cyanobacteriota</taxon>
        <taxon>Cyanophyceae</taxon>
        <taxon>Gomontiellales</taxon>
        <taxon>Chamaesiphonaceae</taxon>
        <taxon>Chamaesiphon</taxon>
    </lineage>
</organism>
<evidence type="ECO:0000313" key="1">
    <source>
        <dbReference type="EMBL" id="AFY93267.1"/>
    </source>
</evidence>
<dbReference type="RefSeq" id="WP_015159422.1">
    <property type="nucleotide sequence ID" value="NC_019697.1"/>
</dbReference>
<reference evidence="1 2" key="1">
    <citation type="submission" date="2012-05" db="EMBL/GenBank/DDBJ databases">
        <title>Finished chromosome of genome of Chamaesiphon sp. PCC 6605.</title>
        <authorList>
            <consortium name="US DOE Joint Genome Institute"/>
            <person name="Gugger M."/>
            <person name="Coursin T."/>
            <person name="Rippka R."/>
            <person name="Tandeau De Marsac N."/>
            <person name="Huntemann M."/>
            <person name="Wei C.-L."/>
            <person name="Han J."/>
            <person name="Detter J.C."/>
            <person name="Han C."/>
            <person name="Tapia R."/>
            <person name="Chen A."/>
            <person name="Kyrpides N."/>
            <person name="Mavromatis K."/>
            <person name="Markowitz V."/>
            <person name="Szeto E."/>
            <person name="Ivanova N."/>
            <person name="Pagani I."/>
            <person name="Pati A."/>
            <person name="Goodwin L."/>
            <person name="Nordberg H.P."/>
            <person name="Cantor M.N."/>
            <person name="Hua S.X."/>
            <person name="Woyke T."/>
            <person name="Kerfeld C.A."/>
        </authorList>
    </citation>
    <scope>NUCLEOTIDE SEQUENCE [LARGE SCALE GENOMIC DNA]</scope>
    <source>
        <strain evidence="2">ATCC 27169 / PCC 6605</strain>
    </source>
</reference>
<proteinExistence type="predicted"/>
<dbReference type="PATRIC" id="fig|1173020.3.peg.2483"/>
<dbReference type="eggNOG" id="COG1672">
    <property type="taxonomic scope" value="Bacteria"/>
</dbReference>
<name>K9UDU3_CHAP6</name>
<dbReference type="EMBL" id="CP003600">
    <property type="protein sequence ID" value="AFY93267.1"/>
    <property type="molecule type" value="Genomic_DNA"/>
</dbReference>
<dbReference type="Proteomes" id="UP000010366">
    <property type="component" value="Chromosome"/>
</dbReference>
<dbReference type="KEGG" id="cmp:Cha6605_2184"/>
<dbReference type="OrthoDB" id="526290at2"/>
<keyword evidence="2" id="KW-1185">Reference proteome</keyword>
<dbReference type="AlphaFoldDB" id="K9UDU3"/>
<accession>K9UDU3</accession>
<dbReference type="HOGENOM" id="CLU_043658_0_0_3"/>
<gene>
    <name evidence="1" type="ORF">Cha6605_2184</name>
</gene>
<dbReference type="Pfam" id="PF08852">
    <property type="entry name" value="DUF1822"/>
    <property type="match status" value="1"/>
</dbReference>
<dbReference type="InterPro" id="IPR014951">
    <property type="entry name" value="DUF1822"/>
</dbReference>
<dbReference type="eggNOG" id="COG1413">
    <property type="taxonomic scope" value="Bacteria"/>
</dbReference>
<dbReference type="STRING" id="1173020.Cha6605_2184"/>
<sequence>MSQLIPISQLALPIPASLSELAWEQAQADRSISATWNVYLNRIATELLTEYVRADFPDLRDRSADNLWQFVNGSGLELNGKRLMLLPSKAIDHSELEIPQEWVDIPALAGDYFLAVQIDPDAELLHCWGYTTHQMLKSKARYDPIDRTYHLDAYHLIADVSGLWVIQQLNPQEVTQTEIAPLPTVEAVRAENLLQRLASVPNPRLEIPFELWGALISNRAWRQQLVALRQGEVDPQTNVTTAVNRLSGWLQNVFASGWQAVEDFWGEDAQLGLAFRQSEAPTSTMRRVKALQLPDRVLFLLLSVAPAADDSLSERLRQRLEIQVQLRSDNLNATLPAGLTLELLSSEDEVMRSVTTRDLDNAIVLPRFRSTLGMEFKLQVRSGEVTLCESFVV</sequence>